<keyword evidence="1" id="KW-0597">Phosphoprotein</keyword>
<dbReference type="InterPro" id="IPR029787">
    <property type="entry name" value="Nucleotide_cyclase"/>
</dbReference>
<dbReference type="NCBIfam" id="TIGR00254">
    <property type="entry name" value="GGDEF"/>
    <property type="match status" value="1"/>
</dbReference>
<comment type="caution">
    <text evidence="6">The sequence shown here is derived from an EMBL/GenBank/DDBJ whole genome shotgun (WGS) entry which is preliminary data.</text>
</comment>
<dbReference type="NCBIfam" id="TIGR00229">
    <property type="entry name" value="sensory_box"/>
    <property type="match status" value="1"/>
</dbReference>
<dbReference type="GO" id="GO:0052621">
    <property type="term" value="F:diguanylate cyclase activity"/>
    <property type="evidence" value="ECO:0007669"/>
    <property type="project" value="UniProtKB-EC"/>
</dbReference>
<dbReference type="InterPro" id="IPR035965">
    <property type="entry name" value="PAS-like_dom_sf"/>
</dbReference>
<feature type="domain" description="PAC" evidence="4">
    <location>
        <begin position="202"/>
        <end position="256"/>
    </location>
</feature>
<feature type="domain" description="PAS" evidence="3">
    <location>
        <begin position="146"/>
        <end position="175"/>
    </location>
</feature>
<keyword evidence="6" id="KW-0808">Transferase</keyword>
<dbReference type="Gene3D" id="3.30.450.20">
    <property type="entry name" value="PAS domain"/>
    <property type="match status" value="1"/>
</dbReference>
<dbReference type="InterPro" id="IPR001789">
    <property type="entry name" value="Sig_transdc_resp-reg_receiver"/>
</dbReference>
<dbReference type="PANTHER" id="PTHR46663:SF3">
    <property type="entry name" value="SLL0267 PROTEIN"/>
    <property type="match status" value="1"/>
</dbReference>
<dbReference type="SMART" id="SM00091">
    <property type="entry name" value="PAS"/>
    <property type="match status" value="1"/>
</dbReference>
<dbReference type="Pfam" id="PF13426">
    <property type="entry name" value="PAS_9"/>
    <property type="match status" value="1"/>
</dbReference>
<dbReference type="Pfam" id="PF00072">
    <property type="entry name" value="Response_reg"/>
    <property type="match status" value="1"/>
</dbReference>
<feature type="modified residue" description="4-aspartylphosphate" evidence="1">
    <location>
        <position position="59"/>
    </location>
</feature>
<dbReference type="InterPro" id="IPR000014">
    <property type="entry name" value="PAS"/>
</dbReference>
<dbReference type="Pfam" id="PF00990">
    <property type="entry name" value="GGDEF"/>
    <property type="match status" value="1"/>
</dbReference>
<dbReference type="SMART" id="SM00448">
    <property type="entry name" value="REC"/>
    <property type="match status" value="1"/>
</dbReference>
<dbReference type="PANTHER" id="PTHR46663">
    <property type="entry name" value="DIGUANYLATE CYCLASE DGCT-RELATED"/>
    <property type="match status" value="1"/>
</dbReference>
<feature type="domain" description="GGDEF" evidence="5">
    <location>
        <begin position="288"/>
        <end position="417"/>
    </location>
</feature>
<organism evidence="6 7">
    <name type="scientific">Thiohalorhabdus methylotrophus</name>
    <dbReference type="NCBI Taxonomy" id="3242694"/>
    <lineage>
        <taxon>Bacteria</taxon>
        <taxon>Pseudomonadati</taxon>
        <taxon>Pseudomonadota</taxon>
        <taxon>Gammaproteobacteria</taxon>
        <taxon>Thiohalorhabdales</taxon>
        <taxon>Thiohalorhabdaceae</taxon>
        <taxon>Thiohalorhabdus</taxon>
    </lineage>
</organism>
<dbReference type="InterPro" id="IPR001610">
    <property type="entry name" value="PAC"/>
</dbReference>
<dbReference type="CDD" id="cd00156">
    <property type="entry name" value="REC"/>
    <property type="match status" value="1"/>
</dbReference>
<dbReference type="InterPro" id="IPR052163">
    <property type="entry name" value="DGC-Regulatory_Protein"/>
</dbReference>
<dbReference type="InterPro" id="IPR043128">
    <property type="entry name" value="Rev_trsase/Diguanyl_cyclase"/>
</dbReference>
<reference evidence="6 7" key="1">
    <citation type="submission" date="2024-08" db="EMBL/GenBank/DDBJ databases">
        <title>Whole-genome sequencing of halo(alkali)philic microorganisms from hypersaline lakes.</title>
        <authorList>
            <person name="Sorokin D.Y."/>
            <person name="Merkel A.Y."/>
            <person name="Messina E."/>
            <person name="Yakimov M."/>
        </authorList>
    </citation>
    <scope>NUCLEOTIDE SEQUENCE [LARGE SCALE GENOMIC DNA]</scope>
    <source>
        <strain evidence="6 7">Cl-TMA</strain>
    </source>
</reference>
<dbReference type="RefSeq" id="WP_373656728.1">
    <property type="nucleotide sequence ID" value="NZ_JBGUAW010000009.1"/>
</dbReference>
<dbReference type="PROSITE" id="PS50112">
    <property type="entry name" value="PAS"/>
    <property type="match status" value="1"/>
</dbReference>
<evidence type="ECO:0000313" key="6">
    <source>
        <dbReference type="EMBL" id="MFA9461941.1"/>
    </source>
</evidence>
<dbReference type="Gene3D" id="3.40.50.2300">
    <property type="match status" value="1"/>
</dbReference>
<evidence type="ECO:0000256" key="1">
    <source>
        <dbReference type="PROSITE-ProRule" id="PRU00169"/>
    </source>
</evidence>
<dbReference type="Proteomes" id="UP001575181">
    <property type="component" value="Unassembled WGS sequence"/>
</dbReference>
<dbReference type="PROSITE" id="PS50113">
    <property type="entry name" value="PAC"/>
    <property type="match status" value="1"/>
</dbReference>
<keyword evidence="6" id="KW-0548">Nucleotidyltransferase</keyword>
<evidence type="ECO:0000259" key="5">
    <source>
        <dbReference type="PROSITE" id="PS50887"/>
    </source>
</evidence>
<keyword evidence="7" id="KW-1185">Reference proteome</keyword>
<name>A0ABV4TX84_9GAMM</name>
<evidence type="ECO:0000259" key="2">
    <source>
        <dbReference type="PROSITE" id="PS50110"/>
    </source>
</evidence>
<dbReference type="CDD" id="cd00130">
    <property type="entry name" value="PAS"/>
    <property type="match status" value="1"/>
</dbReference>
<dbReference type="InterPro" id="IPR000700">
    <property type="entry name" value="PAS-assoc_C"/>
</dbReference>
<dbReference type="InterPro" id="IPR000160">
    <property type="entry name" value="GGDEF_dom"/>
</dbReference>
<protein>
    <submittedName>
        <fullName evidence="6">Diguanylate cyclase</fullName>
        <ecNumber evidence="6">2.7.7.65</ecNumber>
    </submittedName>
</protein>
<sequence length="422" mass="46539">MAEGSYRLLLVEDNPADAGLVAELLEEAADPGFTLTHADRLEAALALAEARSFDVVLLDLGLPDSQGLDTARRFRGSSCCPVVILTGQEDQTLGRQAIQLGVQDFIPKADLAPAMLERVLHYAVERHRTQMRLRLLAAAFESGQAVLITDAAGTIEEVNSAFTAITGYEAEEVIGCNPNMLASGYHDAKFYRALWDQILEEGHWEGEIWNRHKSGRIFPEWESISAVRNEAGEVERFVAVFHDISEQKRLEAELERLATHDRLTGIYNRTKLYELLGQAQAAHERYGIPFSVIMFDIDHFKAINDRQGHHAGDQALCELTRRIEENLRDTDALGRWGGEEFLVLATSSDIEATARLAERLRAVVAGTPFEAVGTVTISLGVASIQPGESVTQLEERADRALYMAKGTGRNRVERADSAIATG</sequence>
<evidence type="ECO:0000259" key="4">
    <source>
        <dbReference type="PROSITE" id="PS50113"/>
    </source>
</evidence>
<dbReference type="InterPro" id="IPR011006">
    <property type="entry name" value="CheY-like_superfamily"/>
</dbReference>
<dbReference type="PROSITE" id="PS50110">
    <property type="entry name" value="RESPONSE_REGULATORY"/>
    <property type="match status" value="1"/>
</dbReference>
<dbReference type="SMART" id="SM00086">
    <property type="entry name" value="PAC"/>
    <property type="match status" value="1"/>
</dbReference>
<feature type="domain" description="Response regulatory" evidence="2">
    <location>
        <begin position="7"/>
        <end position="123"/>
    </location>
</feature>
<accession>A0ABV4TX84</accession>
<proteinExistence type="predicted"/>
<dbReference type="Gene3D" id="3.30.70.270">
    <property type="match status" value="1"/>
</dbReference>
<dbReference type="EMBL" id="JBGUAW010000009">
    <property type="protein sequence ID" value="MFA9461941.1"/>
    <property type="molecule type" value="Genomic_DNA"/>
</dbReference>
<dbReference type="SUPFAM" id="SSF52172">
    <property type="entry name" value="CheY-like"/>
    <property type="match status" value="1"/>
</dbReference>
<gene>
    <name evidence="6" type="ORF">ACERLL_14040</name>
</gene>
<dbReference type="SMART" id="SM00267">
    <property type="entry name" value="GGDEF"/>
    <property type="match status" value="1"/>
</dbReference>
<evidence type="ECO:0000313" key="7">
    <source>
        <dbReference type="Proteomes" id="UP001575181"/>
    </source>
</evidence>
<dbReference type="PROSITE" id="PS50887">
    <property type="entry name" value="GGDEF"/>
    <property type="match status" value="1"/>
</dbReference>
<dbReference type="EC" id="2.7.7.65" evidence="6"/>
<evidence type="ECO:0000259" key="3">
    <source>
        <dbReference type="PROSITE" id="PS50112"/>
    </source>
</evidence>
<dbReference type="CDD" id="cd01949">
    <property type="entry name" value="GGDEF"/>
    <property type="match status" value="1"/>
</dbReference>
<dbReference type="SUPFAM" id="SSF55785">
    <property type="entry name" value="PYP-like sensor domain (PAS domain)"/>
    <property type="match status" value="1"/>
</dbReference>
<dbReference type="SUPFAM" id="SSF55073">
    <property type="entry name" value="Nucleotide cyclase"/>
    <property type="match status" value="1"/>
</dbReference>